<protein>
    <submittedName>
        <fullName evidence="8">Accessory gene regulator B</fullName>
        <ecNumber evidence="8">3.4.-.-</ecNumber>
    </submittedName>
</protein>
<evidence type="ECO:0000256" key="1">
    <source>
        <dbReference type="ARBA" id="ARBA00022475"/>
    </source>
</evidence>
<dbReference type="EMBL" id="AJWZ01002489">
    <property type="protein sequence ID" value="EKC70818.1"/>
    <property type="molecule type" value="Genomic_DNA"/>
</dbReference>
<gene>
    <name evidence="8" type="ORF">OBE_03699</name>
</gene>
<dbReference type="EC" id="3.4.-.-" evidence="8"/>
<dbReference type="AlphaFoldDB" id="K1TMF2"/>
<proteinExistence type="predicted"/>
<evidence type="ECO:0000256" key="3">
    <source>
        <dbReference type="ARBA" id="ARBA00022692"/>
    </source>
</evidence>
<feature type="transmembrane region" description="Helical" evidence="7">
    <location>
        <begin position="59"/>
        <end position="79"/>
    </location>
</feature>
<feature type="transmembrane region" description="Helical" evidence="7">
    <location>
        <begin position="91"/>
        <end position="112"/>
    </location>
</feature>
<keyword evidence="3 7" id="KW-0812">Transmembrane</keyword>
<evidence type="ECO:0000256" key="5">
    <source>
        <dbReference type="ARBA" id="ARBA00022989"/>
    </source>
</evidence>
<dbReference type="GO" id="GO:0008233">
    <property type="term" value="F:peptidase activity"/>
    <property type="evidence" value="ECO:0007669"/>
    <property type="project" value="UniProtKB-KW"/>
</dbReference>
<accession>K1TMF2</accession>
<evidence type="ECO:0000256" key="2">
    <source>
        <dbReference type="ARBA" id="ARBA00022670"/>
    </source>
</evidence>
<keyword evidence="2" id="KW-0645">Protease</keyword>
<evidence type="ECO:0000256" key="6">
    <source>
        <dbReference type="ARBA" id="ARBA00023136"/>
    </source>
</evidence>
<comment type="caution">
    <text evidence="8">The sequence shown here is derived from an EMBL/GenBank/DDBJ whole genome shotgun (WGS) entry which is preliminary data.</text>
</comment>
<name>K1TMF2_9ZZZZ</name>
<keyword evidence="4 8" id="KW-0378">Hydrolase</keyword>
<keyword evidence="6 7" id="KW-0472">Membrane</keyword>
<evidence type="ECO:0000256" key="4">
    <source>
        <dbReference type="ARBA" id="ARBA00022801"/>
    </source>
</evidence>
<dbReference type="GO" id="GO:0006508">
    <property type="term" value="P:proteolysis"/>
    <property type="evidence" value="ECO:0007669"/>
    <property type="project" value="UniProtKB-KW"/>
</dbReference>
<organism evidence="8">
    <name type="scientific">human gut metagenome</name>
    <dbReference type="NCBI Taxonomy" id="408170"/>
    <lineage>
        <taxon>unclassified sequences</taxon>
        <taxon>metagenomes</taxon>
        <taxon>organismal metagenomes</taxon>
    </lineage>
</organism>
<sequence length="148" mass="16912">MPDIDDEEAEVIKYGLELIIGEVPKILLLFIIAIVLKIGWLVIFAYFTMLPYKIVAGGFHLKTNIGCTIGTLSIYYGNVLISKYITWTQIYTKYIVILIAFVFSMIMVSLYAPADTVNLPILTKKEKKNKKRFILHICNSIINRFNSN</sequence>
<dbReference type="SMART" id="SM00793">
    <property type="entry name" value="AgrB"/>
    <property type="match status" value="1"/>
</dbReference>
<feature type="transmembrane region" description="Helical" evidence="7">
    <location>
        <begin position="26"/>
        <end position="47"/>
    </location>
</feature>
<dbReference type="GO" id="GO:0016020">
    <property type="term" value="C:membrane"/>
    <property type="evidence" value="ECO:0007669"/>
    <property type="project" value="InterPro"/>
</dbReference>
<keyword evidence="1" id="KW-1003">Cell membrane</keyword>
<reference evidence="8" key="1">
    <citation type="journal article" date="2013" name="Environ. Microbiol.">
        <title>Microbiota from the distal guts of lean and obese adolescents exhibit partial functional redundancy besides clear differences in community structure.</title>
        <authorList>
            <person name="Ferrer M."/>
            <person name="Ruiz A."/>
            <person name="Lanza F."/>
            <person name="Haange S.B."/>
            <person name="Oberbach A."/>
            <person name="Till H."/>
            <person name="Bargiela R."/>
            <person name="Campoy C."/>
            <person name="Segura M.T."/>
            <person name="Richter M."/>
            <person name="von Bergen M."/>
            <person name="Seifert J."/>
            <person name="Suarez A."/>
        </authorList>
    </citation>
    <scope>NUCLEOTIDE SEQUENCE</scope>
</reference>
<dbReference type="GO" id="GO:0009372">
    <property type="term" value="P:quorum sensing"/>
    <property type="evidence" value="ECO:0007669"/>
    <property type="project" value="InterPro"/>
</dbReference>
<dbReference type="Pfam" id="PF04647">
    <property type="entry name" value="AgrB"/>
    <property type="match status" value="1"/>
</dbReference>
<dbReference type="InterPro" id="IPR006741">
    <property type="entry name" value="AgrB"/>
</dbReference>
<keyword evidence="5 7" id="KW-1133">Transmembrane helix</keyword>
<evidence type="ECO:0000313" key="8">
    <source>
        <dbReference type="EMBL" id="EKC70818.1"/>
    </source>
</evidence>
<evidence type="ECO:0000256" key="7">
    <source>
        <dbReference type="SAM" id="Phobius"/>
    </source>
</evidence>